<sequence>MFLERIILYCFEKIQAERSASSIYYLLTAKKSIQTVQDAYLYRIDSFYGILPSLSKETYDKKIVHLHRHHYLTQMDNSYFETTTKGKEFVDMQPAQIEGFHGIEYHQLVQPFTDRLLLLIQTIANTYQRNYNFIPTTDKWIAESFVKRKFHLYKDHLDIIQTRLYQELHQQLLLLGDTEASIFVDRLSGYNYYGLSMEQLSQKYKLDHENIELLLSKVIMQFLYNIHTKLDKYPIMQSIIEDLRDDHTTLSSSAAKTYTLLKKGHQINDIVRIRNLKINTIQDHIVEIAIRDHHFPIYNFVSKETVEIIFQAMKRSNTFRLREIKQCLDTNVSYFEIRLTLALIGTSRGETNDRVQI</sequence>
<dbReference type="RefSeq" id="WP_069685295.1">
    <property type="nucleotide sequence ID" value="NZ_BSKO01000001.1"/>
</dbReference>
<name>A0ABQ5TJ33_9BACI</name>
<keyword evidence="2" id="KW-0378">Hydrolase</keyword>
<keyword evidence="2" id="KW-0547">Nucleotide-binding</keyword>
<dbReference type="Proteomes" id="UP001275436">
    <property type="component" value="Unassembled WGS sequence"/>
</dbReference>
<comment type="caution">
    <text evidence="2">The sequence shown here is derived from an EMBL/GenBank/DDBJ whole genome shotgun (WGS) entry which is preliminary data.</text>
</comment>
<accession>A0ABQ5TJ33</accession>
<dbReference type="InterPro" id="IPR008308">
    <property type="entry name" value="YpbB-like"/>
</dbReference>
<feature type="domain" description="Helicase Helix-turn-helix" evidence="1">
    <location>
        <begin position="253"/>
        <end position="341"/>
    </location>
</feature>
<dbReference type="EMBL" id="BSKO01000001">
    <property type="protein sequence ID" value="GLO66470.1"/>
    <property type="molecule type" value="Genomic_DNA"/>
</dbReference>
<keyword evidence="2" id="KW-0347">Helicase</keyword>
<evidence type="ECO:0000259" key="1">
    <source>
        <dbReference type="Pfam" id="PF14493"/>
    </source>
</evidence>
<dbReference type="Pfam" id="PF14493">
    <property type="entry name" value="HTH_40"/>
    <property type="match status" value="1"/>
</dbReference>
<gene>
    <name evidence="2" type="ORF">MACH08_22540</name>
</gene>
<keyword evidence="2" id="KW-0067">ATP-binding</keyword>
<reference evidence="2 3" key="1">
    <citation type="submission" date="2023-02" db="EMBL/GenBank/DDBJ databases">
        <title>Oceanobacillus kimchii IFOP_LL358 isolated form Alexandrium catenella lab strain.</title>
        <authorList>
            <person name="Gajardo G."/>
            <person name="Ueki S."/>
            <person name="Maruyama F."/>
        </authorList>
    </citation>
    <scope>NUCLEOTIDE SEQUENCE [LARGE SCALE GENOMIC DNA]</scope>
    <source>
        <strain evidence="2 3">IFOP_LL358</strain>
    </source>
</reference>
<dbReference type="PIRSF" id="PIRSF021350">
    <property type="entry name" value="UCP021350"/>
    <property type="match status" value="1"/>
</dbReference>
<proteinExistence type="predicted"/>
<dbReference type="InterPro" id="IPR029491">
    <property type="entry name" value="Helicase_HTH"/>
</dbReference>
<evidence type="ECO:0000313" key="3">
    <source>
        <dbReference type="Proteomes" id="UP001275436"/>
    </source>
</evidence>
<dbReference type="Gene3D" id="1.10.10.1390">
    <property type="entry name" value="ATP-dependent DNA helicase RecQ"/>
    <property type="match status" value="1"/>
</dbReference>
<evidence type="ECO:0000313" key="2">
    <source>
        <dbReference type="EMBL" id="GLO66470.1"/>
    </source>
</evidence>
<organism evidence="2 3">
    <name type="scientific">Oceanobacillus kimchii</name>
    <dbReference type="NCBI Taxonomy" id="746691"/>
    <lineage>
        <taxon>Bacteria</taxon>
        <taxon>Bacillati</taxon>
        <taxon>Bacillota</taxon>
        <taxon>Bacilli</taxon>
        <taxon>Bacillales</taxon>
        <taxon>Bacillaceae</taxon>
        <taxon>Oceanobacillus</taxon>
    </lineage>
</organism>
<keyword evidence="3" id="KW-1185">Reference proteome</keyword>
<dbReference type="GO" id="GO:0004386">
    <property type="term" value="F:helicase activity"/>
    <property type="evidence" value="ECO:0007669"/>
    <property type="project" value="UniProtKB-KW"/>
</dbReference>
<protein>
    <submittedName>
        <fullName evidence="2">ATP-dependent DNA helicase RecQ</fullName>
    </submittedName>
</protein>